<organism evidence="1 2">
    <name type="scientific">Cirrhinus molitorella</name>
    <name type="common">mud carp</name>
    <dbReference type="NCBI Taxonomy" id="172907"/>
    <lineage>
        <taxon>Eukaryota</taxon>
        <taxon>Metazoa</taxon>
        <taxon>Chordata</taxon>
        <taxon>Craniata</taxon>
        <taxon>Vertebrata</taxon>
        <taxon>Euteleostomi</taxon>
        <taxon>Actinopterygii</taxon>
        <taxon>Neopterygii</taxon>
        <taxon>Teleostei</taxon>
        <taxon>Ostariophysi</taxon>
        <taxon>Cypriniformes</taxon>
        <taxon>Cyprinidae</taxon>
        <taxon>Labeoninae</taxon>
        <taxon>Labeonini</taxon>
        <taxon>Cirrhinus</taxon>
    </lineage>
</organism>
<keyword evidence="2" id="KW-1185">Reference proteome</keyword>
<evidence type="ECO:0000313" key="2">
    <source>
        <dbReference type="Proteomes" id="UP001558613"/>
    </source>
</evidence>
<comment type="caution">
    <text evidence="1">The sequence shown here is derived from an EMBL/GenBank/DDBJ whole genome shotgun (WGS) entry which is preliminary data.</text>
</comment>
<accession>A0ABR3MBX2</accession>
<name>A0ABR3MBX2_9TELE</name>
<dbReference type="Proteomes" id="UP001558613">
    <property type="component" value="Unassembled WGS sequence"/>
</dbReference>
<reference evidence="1 2" key="1">
    <citation type="submission" date="2023-09" db="EMBL/GenBank/DDBJ databases">
        <authorList>
            <person name="Wang M."/>
        </authorList>
    </citation>
    <scope>NUCLEOTIDE SEQUENCE [LARGE SCALE GENOMIC DNA]</scope>
    <source>
        <strain evidence="1">GT-2023</strain>
        <tissue evidence="1">Liver</tissue>
    </source>
</reference>
<sequence length="81" mass="9183">MLTAPEAEEREGKRGGMMGIKTCIISRGMLTLVTALGAEERERKREGMARRSLSHQWRHAHASDSFWGGRKREWRASKLGS</sequence>
<proteinExistence type="predicted"/>
<gene>
    <name evidence="1" type="ORF">QQF64_005305</name>
</gene>
<evidence type="ECO:0000313" key="1">
    <source>
        <dbReference type="EMBL" id="KAL1262566.1"/>
    </source>
</evidence>
<dbReference type="EMBL" id="JAYMGO010000013">
    <property type="protein sequence ID" value="KAL1262566.1"/>
    <property type="molecule type" value="Genomic_DNA"/>
</dbReference>
<protein>
    <submittedName>
        <fullName evidence="1">Uncharacterized protein</fullName>
    </submittedName>
</protein>